<gene>
    <name evidence="1" type="ORF">Mal48_10670</name>
</gene>
<evidence type="ECO:0000313" key="1">
    <source>
        <dbReference type="EMBL" id="QDT31831.1"/>
    </source>
</evidence>
<accession>A0A517QJL7</accession>
<name>A0A517QJL7_9PLAN</name>
<dbReference type="Proteomes" id="UP000315724">
    <property type="component" value="Chromosome"/>
</dbReference>
<protein>
    <submittedName>
        <fullName evidence="1">Uncharacterized protein</fullName>
    </submittedName>
</protein>
<reference evidence="1 2" key="1">
    <citation type="submission" date="2019-02" db="EMBL/GenBank/DDBJ databases">
        <title>Deep-cultivation of Planctomycetes and their phenomic and genomic characterization uncovers novel biology.</title>
        <authorList>
            <person name="Wiegand S."/>
            <person name="Jogler M."/>
            <person name="Boedeker C."/>
            <person name="Pinto D."/>
            <person name="Vollmers J."/>
            <person name="Rivas-Marin E."/>
            <person name="Kohn T."/>
            <person name="Peeters S.H."/>
            <person name="Heuer A."/>
            <person name="Rast P."/>
            <person name="Oberbeckmann S."/>
            <person name="Bunk B."/>
            <person name="Jeske O."/>
            <person name="Meyerdierks A."/>
            <person name="Storesund J.E."/>
            <person name="Kallscheuer N."/>
            <person name="Luecker S."/>
            <person name="Lage O.M."/>
            <person name="Pohl T."/>
            <person name="Merkel B.J."/>
            <person name="Hornburger P."/>
            <person name="Mueller R.-W."/>
            <person name="Bruemmer F."/>
            <person name="Labrenz M."/>
            <person name="Spormann A.M."/>
            <person name="Op den Camp H."/>
            <person name="Overmann J."/>
            <person name="Amann R."/>
            <person name="Jetten M.S.M."/>
            <person name="Mascher T."/>
            <person name="Medema M.H."/>
            <person name="Devos D.P."/>
            <person name="Kaster A.-K."/>
            <person name="Ovreas L."/>
            <person name="Rohde M."/>
            <person name="Galperin M.Y."/>
            <person name="Jogler C."/>
        </authorList>
    </citation>
    <scope>NUCLEOTIDE SEQUENCE [LARGE SCALE GENOMIC DNA]</scope>
    <source>
        <strain evidence="1 2">Mal48</strain>
    </source>
</reference>
<sequence length="46" mass="5153">MMDEAQKSVRFVIRSPTPQLHSMQTGLVPNPILKQALVLIASQYSK</sequence>
<organism evidence="1 2">
    <name type="scientific">Thalassoglobus polymorphus</name>
    <dbReference type="NCBI Taxonomy" id="2527994"/>
    <lineage>
        <taxon>Bacteria</taxon>
        <taxon>Pseudomonadati</taxon>
        <taxon>Planctomycetota</taxon>
        <taxon>Planctomycetia</taxon>
        <taxon>Planctomycetales</taxon>
        <taxon>Planctomycetaceae</taxon>
        <taxon>Thalassoglobus</taxon>
    </lineage>
</organism>
<dbReference type="EMBL" id="CP036267">
    <property type="protein sequence ID" value="QDT31831.1"/>
    <property type="molecule type" value="Genomic_DNA"/>
</dbReference>
<proteinExistence type="predicted"/>
<dbReference type="KEGG" id="tpol:Mal48_10670"/>
<dbReference type="AlphaFoldDB" id="A0A517QJL7"/>
<evidence type="ECO:0000313" key="2">
    <source>
        <dbReference type="Proteomes" id="UP000315724"/>
    </source>
</evidence>
<keyword evidence="2" id="KW-1185">Reference proteome</keyword>